<evidence type="ECO:0000256" key="1">
    <source>
        <dbReference type="SAM" id="MobiDB-lite"/>
    </source>
</evidence>
<keyword evidence="3" id="KW-1185">Reference proteome</keyword>
<evidence type="ECO:0000313" key="3">
    <source>
        <dbReference type="Proteomes" id="UP000243459"/>
    </source>
</evidence>
<proteinExistence type="predicted"/>
<evidence type="ECO:0000313" key="2">
    <source>
        <dbReference type="EMBL" id="ONK73973.1"/>
    </source>
</evidence>
<organism evidence="2 3">
    <name type="scientific">Asparagus officinalis</name>
    <name type="common">Garden asparagus</name>
    <dbReference type="NCBI Taxonomy" id="4686"/>
    <lineage>
        <taxon>Eukaryota</taxon>
        <taxon>Viridiplantae</taxon>
        <taxon>Streptophyta</taxon>
        <taxon>Embryophyta</taxon>
        <taxon>Tracheophyta</taxon>
        <taxon>Spermatophyta</taxon>
        <taxon>Magnoliopsida</taxon>
        <taxon>Liliopsida</taxon>
        <taxon>Asparagales</taxon>
        <taxon>Asparagaceae</taxon>
        <taxon>Asparagoideae</taxon>
        <taxon>Asparagus</taxon>
    </lineage>
</organism>
<feature type="region of interest" description="Disordered" evidence="1">
    <location>
        <begin position="86"/>
        <end position="124"/>
    </location>
</feature>
<name>A0A5P1F897_ASPOF</name>
<protein>
    <submittedName>
        <fullName evidence="2">Uncharacterized protein</fullName>
    </submittedName>
</protein>
<sequence length="124" mass="13549">MCPSHSSLLPPRVAIGIDDAVPKNVEYFVKLIALRIVGEVKVEHLVGTLRAASKQDVHPAKPWASEHEGVIKLLRHGSHVVEEAMAASDHHREHTGHRPVNKDLAGTLSRAAKEEGNKESGKYC</sequence>
<dbReference type="Proteomes" id="UP000243459">
    <property type="component" value="Chromosome 3"/>
</dbReference>
<reference evidence="3" key="1">
    <citation type="journal article" date="2017" name="Nat. Commun.">
        <title>The asparagus genome sheds light on the origin and evolution of a young Y chromosome.</title>
        <authorList>
            <person name="Harkess A."/>
            <person name="Zhou J."/>
            <person name="Xu C."/>
            <person name="Bowers J.E."/>
            <person name="Van der Hulst R."/>
            <person name="Ayyampalayam S."/>
            <person name="Mercati F."/>
            <person name="Riccardi P."/>
            <person name="McKain M.R."/>
            <person name="Kakrana A."/>
            <person name="Tang H."/>
            <person name="Ray J."/>
            <person name="Groenendijk J."/>
            <person name="Arikit S."/>
            <person name="Mathioni S.M."/>
            <person name="Nakano M."/>
            <person name="Shan H."/>
            <person name="Telgmann-Rauber A."/>
            <person name="Kanno A."/>
            <person name="Yue Z."/>
            <person name="Chen H."/>
            <person name="Li W."/>
            <person name="Chen Y."/>
            <person name="Xu X."/>
            <person name="Zhang Y."/>
            <person name="Luo S."/>
            <person name="Chen H."/>
            <person name="Gao J."/>
            <person name="Mao Z."/>
            <person name="Pires J.C."/>
            <person name="Luo M."/>
            <person name="Kudrna D."/>
            <person name="Wing R.A."/>
            <person name="Meyers B.C."/>
            <person name="Yi K."/>
            <person name="Kong H."/>
            <person name="Lavrijsen P."/>
            <person name="Sunseri F."/>
            <person name="Falavigna A."/>
            <person name="Ye Y."/>
            <person name="Leebens-Mack J.H."/>
            <person name="Chen G."/>
        </authorList>
    </citation>
    <scope>NUCLEOTIDE SEQUENCE [LARGE SCALE GENOMIC DNA]</scope>
    <source>
        <strain evidence="3">cv. DH0086</strain>
    </source>
</reference>
<dbReference type="AlphaFoldDB" id="A0A5P1F897"/>
<dbReference type="EMBL" id="CM007383">
    <property type="protein sequence ID" value="ONK73973.1"/>
    <property type="molecule type" value="Genomic_DNA"/>
</dbReference>
<feature type="compositionally biased region" description="Basic and acidic residues" evidence="1">
    <location>
        <begin position="111"/>
        <end position="124"/>
    </location>
</feature>
<dbReference type="Gramene" id="ONK73973">
    <property type="protein sequence ID" value="ONK73973"/>
    <property type="gene ID" value="A4U43_C03F1490"/>
</dbReference>
<gene>
    <name evidence="2" type="ORF">A4U43_C03F1490</name>
</gene>
<accession>A0A5P1F897</accession>